<feature type="domain" description="Gfo/Idh/MocA-like oxidoreductase N-terminal" evidence="1">
    <location>
        <begin position="37"/>
        <end position="161"/>
    </location>
</feature>
<dbReference type="PANTHER" id="PTHR43818:SF5">
    <property type="entry name" value="OXIDOREDUCTASE FAMILY PROTEIN"/>
    <property type="match status" value="1"/>
</dbReference>
<dbReference type="RefSeq" id="WP_163386032.1">
    <property type="nucleotide sequence ID" value="NZ_JAUFQS010000009.1"/>
</dbReference>
<dbReference type="SUPFAM" id="SSF51735">
    <property type="entry name" value="NAD(P)-binding Rossmann-fold domains"/>
    <property type="match status" value="1"/>
</dbReference>
<sequence length="427" mass="46610">MTNIQRRAFIKGATAISAITLLKPVTAFGSKANSAVQVGIIGCGNRGTSVITAMSKHTNINIVAMADLFEDQLITAKEKLDKLNQEKGFSEIDRSNIYQGSKAFLDLLNNEAVDAVLISSPAYTHPAFVEAAVAAGKHIYCEKPVALDVQGCKRVEAAGKSINGKLSMVIGFQIRHATAYREMVDRVQRGDIGDIVNAQLYYLSSRVPLKPIDNMSNDEARIRNQFHFRALSGGILLDQGIHMLDVCNWTLQKNPVSAIGSGGRNGVDAFGDAWNNYQVLYKYPDNINVSFHSTQLGPTFGDVCARFIGTNGIATAHYSGGVFIDGENKWDSGILREDSSEQSRQQQSAGVFTSSLHDSNENKVKSFISSIESGNYLNEAMSGSQSTLTAILGRQAATGRRQVFWDEMRFSNESIDPNLNLSQFDTM</sequence>
<dbReference type="InterPro" id="IPR006311">
    <property type="entry name" value="TAT_signal"/>
</dbReference>
<dbReference type="Proteomes" id="UP001236663">
    <property type="component" value="Unassembled WGS sequence"/>
</dbReference>
<dbReference type="InterPro" id="IPR036291">
    <property type="entry name" value="NAD(P)-bd_dom_sf"/>
</dbReference>
<dbReference type="Pfam" id="PF01408">
    <property type="entry name" value="GFO_IDH_MocA"/>
    <property type="match status" value="1"/>
</dbReference>
<organism evidence="3 4">
    <name type="scientific">Cyclobacterium jeungdonense</name>
    <dbReference type="NCBI Taxonomy" id="708087"/>
    <lineage>
        <taxon>Bacteria</taxon>
        <taxon>Pseudomonadati</taxon>
        <taxon>Bacteroidota</taxon>
        <taxon>Cytophagia</taxon>
        <taxon>Cytophagales</taxon>
        <taxon>Cyclobacteriaceae</taxon>
        <taxon>Cyclobacterium</taxon>
    </lineage>
</organism>
<dbReference type="InterPro" id="IPR050463">
    <property type="entry name" value="Gfo/Idh/MocA_oxidrdct_glycsds"/>
</dbReference>
<evidence type="ECO:0000259" key="1">
    <source>
        <dbReference type="Pfam" id="PF01408"/>
    </source>
</evidence>
<dbReference type="InterPro" id="IPR055170">
    <property type="entry name" value="GFO_IDH_MocA-like_dom"/>
</dbReference>
<dbReference type="Pfam" id="PF22725">
    <property type="entry name" value="GFO_IDH_MocA_C3"/>
    <property type="match status" value="1"/>
</dbReference>
<proteinExistence type="predicted"/>
<dbReference type="PANTHER" id="PTHR43818">
    <property type="entry name" value="BCDNA.GH03377"/>
    <property type="match status" value="1"/>
</dbReference>
<comment type="caution">
    <text evidence="3">The sequence shown here is derived from an EMBL/GenBank/DDBJ whole genome shotgun (WGS) entry which is preliminary data.</text>
</comment>
<gene>
    <name evidence="3" type="ORF">QWZ15_10820</name>
</gene>
<dbReference type="InterPro" id="IPR000683">
    <property type="entry name" value="Gfo/Idh/MocA-like_OxRdtase_N"/>
</dbReference>
<name>A0ABT8C6F3_9BACT</name>
<evidence type="ECO:0000259" key="2">
    <source>
        <dbReference type="Pfam" id="PF22725"/>
    </source>
</evidence>
<dbReference type="Gene3D" id="3.40.50.720">
    <property type="entry name" value="NAD(P)-binding Rossmann-like Domain"/>
    <property type="match status" value="1"/>
</dbReference>
<dbReference type="SUPFAM" id="SSF55347">
    <property type="entry name" value="Glyceraldehyde-3-phosphate dehydrogenase-like, C-terminal domain"/>
    <property type="match status" value="1"/>
</dbReference>
<keyword evidence="4" id="KW-1185">Reference proteome</keyword>
<evidence type="ECO:0000313" key="3">
    <source>
        <dbReference type="EMBL" id="MDN3688324.1"/>
    </source>
</evidence>
<dbReference type="EMBL" id="JAUFQS010000009">
    <property type="protein sequence ID" value="MDN3688324.1"/>
    <property type="molecule type" value="Genomic_DNA"/>
</dbReference>
<accession>A0ABT8C6F3</accession>
<dbReference type="PROSITE" id="PS51318">
    <property type="entry name" value="TAT"/>
    <property type="match status" value="1"/>
</dbReference>
<protein>
    <submittedName>
        <fullName evidence="3">Gfo/Idh/MocA family oxidoreductase</fullName>
    </submittedName>
</protein>
<evidence type="ECO:0000313" key="4">
    <source>
        <dbReference type="Proteomes" id="UP001236663"/>
    </source>
</evidence>
<reference evidence="4" key="1">
    <citation type="journal article" date="2019" name="Int. J. Syst. Evol. Microbiol.">
        <title>The Global Catalogue of Microorganisms (GCM) 10K type strain sequencing project: providing services to taxonomists for standard genome sequencing and annotation.</title>
        <authorList>
            <consortium name="The Broad Institute Genomics Platform"/>
            <consortium name="The Broad Institute Genome Sequencing Center for Infectious Disease"/>
            <person name="Wu L."/>
            <person name="Ma J."/>
        </authorList>
    </citation>
    <scope>NUCLEOTIDE SEQUENCE [LARGE SCALE GENOMIC DNA]</scope>
    <source>
        <strain evidence="4">CECT 7706</strain>
    </source>
</reference>
<feature type="domain" description="GFO/IDH/MocA-like oxidoreductase" evidence="2">
    <location>
        <begin position="180"/>
        <end position="314"/>
    </location>
</feature>
<dbReference type="Gene3D" id="3.30.360.10">
    <property type="entry name" value="Dihydrodipicolinate Reductase, domain 2"/>
    <property type="match status" value="1"/>
</dbReference>